<dbReference type="SUPFAM" id="SSF55874">
    <property type="entry name" value="ATPase domain of HSP90 chaperone/DNA topoisomerase II/histidine kinase"/>
    <property type="match status" value="1"/>
</dbReference>
<dbReference type="SMART" id="SM00388">
    <property type="entry name" value="HisKA"/>
    <property type="match status" value="1"/>
</dbReference>
<dbReference type="EMBL" id="CP036295">
    <property type="protein sequence ID" value="QCC86089.1"/>
    <property type="molecule type" value="Genomic_DNA"/>
</dbReference>
<protein>
    <recommendedName>
        <fullName evidence="2">histidine kinase</fullName>
        <ecNumber evidence="2">2.7.13.3</ecNumber>
    </recommendedName>
</protein>
<evidence type="ECO:0000256" key="4">
    <source>
        <dbReference type="ARBA" id="ARBA00022679"/>
    </source>
</evidence>
<keyword evidence="4" id="KW-0808">Transferase</keyword>
<name>A0A4P7UJ08_DESDE</name>
<dbReference type="InterPro" id="IPR013656">
    <property type="entry name" value="PAS_4"/>
</dbReference>
<gene>
    <name evidence="10" type="ORF">DDIC_09420</name>
</gene>
<comment type="catalytic activity">
    <reaction evidence="1">
        <text>ATP + protein L-histidine = ADP + protein N-phospho-L-histidine.</text>
        <dbReference type="EC" id="2.7.13.3"/>
    </reaction>
</comment>
<dbReference type="InterPro" id="IPR005467">
    <property type="entry name" value="His_kinase_dom"/>
</dbReference>
<dbReference type="InterPro" id="IPR003661">
    <property type="entry name" value="HisK_dim/P_dom"/>
</dbReference>
<dbReference type="Pfam" id="PF00072">
    <property type="entry name" value="Response_reg"/>
    <property type="match status" value="1"/>
</dbReference>
<evidence type="ECO:0000256" key="3">
    <source>
        <dbReference type="ARBA" id="ARBA00022553"/>
    </source>
</evidence>
<feature type="domain" description="Response regulatory" evidence="8">
    <location>
        <begin position="649"/>
        <end position="763"/>
    </location>
</feature>
<evidence type="ECO:0000256" key="2">
    <source>
        <dbReference type="ARBA" id="ARBA00012438"/>
    </source>
</evidence>
<dbReference type="NCBIfam" id="TIGR00229">
    <property type="entry name" value="sensory_box"/>
    <property type="match status" value="1"/>
</dbReference>
<evidence type="ECO:0000313" key="11">
    <source>
        <dbReference type="Proteomes" id="UP000297065"/>
    </source>
</evidence>
<evidence type="ECO:0000256" key="5">
    <source>
        <dbReference type="ARBA" id="ARBA00022777"/>
    </source>
</evidence>
<organism evidence="10 11">
    <name type="scientific">Desulfovibrio desulfuricans</name>
    <dbReference type="NCBI Taxonomy" id="876"/>
    <lineage>
        <taxon>Bacteria</taxon>
        <taxon>Pseudomonadati</taxon>
        <taxon>Thermodesulfobacteriota</taxon>
        <taxon>Desulfovibrionia</taxon>
        <taxon>Desulfovibrionales</taxon>
        <taxon>Desulfovibrionaceae</taxon>
        <taxon>Desulfovibrio</taxon>
    </lineage>
</organism>
<dbReference type="SMART" id="SM00387">
    <property type="entry name" value="HATPase_c"/>
    <property type="match status" value="1"/>
</dbReference>
<dbReference type="PANTHER" id="PTHR43047:SF64">
    <property type="entry name" value="HISTIDINE KINASE CONTAINING CHEY-HOMOLOGOUS RECEIVER DOMAIN AND PAS DOMAIN-RELATED"/>
    <property type="match status" value="1"/>
</dbReference>
<accession>A0A4P7UJ08</accession>
<evidence type="ECO:0000259" key="7">
    <source>
        <dbReference type="PROSITE" id="PS50109"/>
    </source>
</evidence>
<dbReference type="PROSITE" id="PS50110">
    <property type="entry name" value="RESPONSE_REGULATORY"/>
    <property type="match status" value="1"/>
</dbReference>
<dbReference type="Pfam" id="PF08448">
    <property type="entry name" value="PAS_4"/>
    <property type="match status" value="1"/>
</dbReference>
<feature type="domain" description="Histidine kinase" evidence="7">
    <location>
        <begin position="403"/>
        <end position="623"/>
    </location>
</feature>
<feature type="domain" description="PAS" evidence="9">
    <location>
        <begin position="254"/>
        <end position="297"/>
    </location>
</feature>
<dbReference type="PROSITE" id="PS50109">
    <property type="entry name" value="HIS_KIN"/>
    <property type="match status" value="1"/>
</dbReference>
<dbReference type="Pfam" id="PF02518">
    <property type="entry name" value="HATPase_c"/>
    <property type="match status" value="1"/>
</dbReference>
<sequence length="770" mass="85598">MKRNRKFFYNCSNMQGTTSMNNDLINQFITWNGSVNIPCCLIQCTGNDSYAVTAYNTAFFNFLKIDGNIDSLDNVIKIKQHLDNLIFNNGAKEWTEYSEELNTFIDCQCQLIKEKAYALWITAAEHKSTDILGNIPIGIIRMRVAHGSTGLRCSYINSKALSMIPTSGRDAGNLLQTSKIMHVHDADASAVEQTVAAFIGGGDGHTFECRLCPPEAQCRWIRASLAWIIPQKLLQIAFVDISSEKQTEEHNRQNQLLLQKILDTTQAAIFWKDAERRFIGVNKAFLEYYGFDSVDVLRGKNDEDMGWHSDPDPYKNDELRVLQGETTTRVPGMCFCKGENRHIVASKSPLLENDKIVGLVGSFEDVTNEVRLRNDVIELNSRLKAALENERQANHAKSEFLLRMSHDMRTPLTTIIGFSDLELQKNHDPDLIRVFSTIKSCSNFLLAILSDILDLQKISKGKVDIRPTICTGAESAKNIEAIIRPQAEAKKINFIAHFNCASTNCHVQIDTRKVQQIIVNLLNNAVKYTQPGGTITWRTVISGEEGDNLSVTHVISDNGPGISKKFQARMYAPFTQESSSPSSGSGLGLAIVKKLVDLLGGSIACNSAPGQGTTFTVVLPHKKANEIDITEYYAQKNRQTDTNGLKGKTVLICEDNTINSQILKELLEGEGMTCDLAVNGREAVTMARSARYHIILMDIRMPLMDGYEATRAIRDFDMDTPIVALSANALSDEKQTAFESGMDDFLEKPIVLPLLFSTLGQFLSAPVPTP</sequence>
<dbReference type="Pfam" id="PF00512">
    <property type="entry name" value="HisKA"/>
    <property type="match status" value="1"/>
</dbReference>
<dbReference type="SUPFAM" id="SSF52172">
    <property type="entry name" value="CheY-like"/>
    <property type="match status" value="1"/>
</dbReference>
<evidence type="ECO:0000259" key="8">
    <source>
        <dbReference type="PROSITE" id="PS50110"/>
    </source>
</evidence>
<dbReference type="SUPFAM" id="SSF47384">
    <property type="entry name" value="Homodimeric domain of signal transducing histidine kinase"/>
    <property type="match status" value="1"/>
</dbReference>
<dbReference type="Gene3D" id="1.10.287.130">
    <property type="match status" value="1"/>
</dbReference>
<dbReference type="GO" id="GO:0000155">
    <property type="term" value="F:phosphorelay sensor kinase activity"/>
    <property type="evidence" value="ECO:0007669"/>
    <property type="project" value="InterPro"/>
</dbReference>
<dbReference type="Proteomes" id="UP000297065">
    <property type="component" value="Chromosome"/>
</dbReference>
<evidence type="ECO:0000256" key="6">
    <source>
        <dbReference type="PROSITE-ProRule" id="PRU00169"/>
    </source>
</evidence>
<dbReference type="SUPFAM" id="SSF55785">
    <property type="entry name" value="PYP-like sensor domain (PAS domain)"/>
    <property type="match status" value="2"/>
</dbReference>
<keyword evidence="3 6" id="KW-0597">Phosphoprotein</keyword>
<dbReference type="InterPro" id="IPR001789">
    <property type="entry name" value="Sig_transdc_resp-reg_receiver"/>
</dbReference>
<dbReference type="InterPro" id="IPR011006">
    <property type="entry name" value="CheY-like_superfamily"/>
</dbReference>
<reference evidence="10 11" key="1">
    <citation type="submission" date="2019-02" db="EMBL/GenBank/DDBJ databases">
        <title>Complete Genome Sequence of Desulfovibrio desulfuricans IC1, a Sulfonate Utilizing Anaerobe.</title>
        <authorList>
            <person name="Day L.A."/>
            <person name="De Leon K.B."/>
            <person name="Wall J.D."/>
        </authorList>
    </citation>
    <scope>NUCLEOTIDE SEQUENCE [LARGE SCALE GENOMIC DNA]</scope>
    <source>
        <strain evidence="10 11">IC1</strain>
    </source>
</reference>
<evidence type="ECO:0000259" key="9">
    <source>
        <dbReference type="PROSITE" id="PS50112"/>
    </source>
</evidence>
<dbReference type="PRINTS" id="PR00344">
    <property type="entry name" value="BCTRLSENSOR"/>
</dbReference>
<dbReference type="PANTHER" id="PTHR43047">
    <property type="entry name" value="TWO-COMPONENT HISTIDINE PROTEIN KINASE"/>
    <property type="match status" value="1"/>
</dbReference>
<proteinExistence type="predicted"/>
<dbReference type="CDD" id="cd17546">
    <property type="entry name" value="REC_hyHK_CKI1_RcsC-like"/>
    <property type="match status" value="1"/>
</dbReference>
<dbReference type="SMART" id="SM00448">
    <property type="entry name" value="REC"/>
    <property type="match status" value="1"/>
</dbReference>
<dbReference type="OrthoDB" id="5437527at2"/>
<dbReference type="InterPro" id="IPR004358">
    <property type="entry name" value="Sig_transdc_His_kin-like_C"/>
</dbReference>
<dbReference type="AlphaFoldDB" id="A0A4P7UJ08"/>
<evidence type="ECO:0000256" key="1">
    <source>
        <dbReference type="ARBA" id="ARBA00000085"/>
    </source>
</evidence>
<evidence type="ECO:0000313" key="10">
    <source>
        <dbReference type="EMBL" id="QCC86089.1"/>
    </source>
</evidence>
<dbReference type="InterPro" id="IPR035965">
    <property type="entry name" value="PAS-like_dom_sf"/>
</dbReference>
<dbReference type="Gene3D" id="3.30.450.20">
    <property type="entry name" value="PAS domain"/>
    <property type="match status" value="2"/>
</dbReference>
<dbReference type="InterPro" id="IPR036097">
    <property type="entry name" value="HisK_dim/P_sf"/>
</dbReference>
<dbReference type="InterPro" id="IPR036890">
    <property type="entry name" value="HATPase_C_sf"/>
</dbReference>
<dbReference type="CDD" id="cd00082">
    <property type="entry name" value="HisKA"/>
    <property type="match status" value="1"/>
</dbReference>
<feature type="modified residue" description="4-aspartylphosphate" evidence="6">
    <location>
        <position position="698"/>
    </location>
</feature>
<dbReference type="InterPro" id="IPR003594">
    <property type="entry name" value="HATPase_dom"/>
</dbReference>
<dbReference type="Gene3D" id="3.30.565.10">
    <property type="entry name" value="Histidine kinase-like ATPase, C-terminal domain"/>
    <property type="match status" value="1"/>
</dbReference>
<dbReference type="Gene3D" id="3.40.50.2300">
    <property type="match status" value="1"/>
</dbReference>
<dbReference type="InterPro" id="IPR000014">
    <property type="entry name" value="PAS"/>
</dbReference>
<keyword evidence="5" id="KW-0418">Kinase</keyword>
<dbReference type="EC" id="2.7.13.3" evidence="2"/>
<dbReference type="PROSITE" id="PS50112">
    <property type="entry name" value="PAS"/>
    <property type="match status" value="1"/>
</dbReference>